<sequence length="85" mass="10190">MTPSMISSRHRSTPHSLFIKKHLQQNNRNTHTPVKPVTITHTAYPRQHSPEQHMRTNEFHSTRKHRFQQPNLPSFACWNREVKRL</sequence>
<feature type="compositionally biased region" description="Basic and acidic residues" evidence="1">
    <location>
        <begin position="48"/>
        <end position="61"/>
    </location>
</feature>
<gene>
    <name evidence="2" type="ORF">M378DRAFT_173215</name>
</gene>
<dbReference type="AlphaFoldDB" id="A0A0C2WIB3"/>
<proteinExistence type="predicted"/>
<accession>A0A0C2WIB3</accession>
<feature type="region of interest" description="Disordered" evidence="1">
    <location>
        <begin position="44"/>
        <end position="66"/>
    </location>
</feature>
<dbReference type="InParanoid" id="A0A0C2WIB3"/>
<evidence type="ECO:0000256" key="1">
    <source>
        <dbReference type="SAM" id="MobiDB-lite"/>
    </source>
</evidence>
<evidence type="ECO:0000313" key="2">
    <source>
        <dbReference type="EMBL" id="KIL55878.1"/>
    </source>
</evidence>
<protein>
    <submittedName>
        <fullName evidence="2">Uncharacterized protein</fullName>
    </submittedName>
</protein>
<reference evidence="2 3" key="1">
    <citation type="submission" date="2014-04" db="EMBL/GenBank/DDBJ databases">
        <title>Evolutionary Origins and Diversification of the Mycorrhizal Mutualists.</title>
        <authorList>
            <consortium name="DOE Joint Genome Institute"/>
            <consortium name="Mycorrhizal Genomics Consortium"/>
            <person name="Kohler A."/>
            <person name="Kuo A."/>
            <person name="Nagy L.G."/>
            <person name="Floudas D."/>
            <person name="Copeland A."/>
            <person name="Barry K.W."/>
            <person name="Cichocki N."/>
            <person name="Veneault-Fourrey C."/>
            <person name="LaButti K."/>
            <person name="Lindquist E.A."/>
            <person name="Lipzen A."/>
            <person name="Lundell T."/>
            <person name="Morin E."/>
            <person name="Murat C."/>
            <person name="Riley R."/>
            <person name="Ohm R."/>
            <person name="Sun H."/>
            <person name="Tunlid A."/>
            <person name="Henrissat B."/>
            <person name="Grigoriev I.V."/>
            <person name="Hibbett D.S."/>
            <person name="Martin F."/>
        </authorList>
    </citation>
    <scope>NUCLEOTIDE SEQUENCE [LARGE SCALE GENOMIC DNA]</scope>
    <source>
        <strain evidence="2 3">Koide BX008</strain>
    </source>
</reference>
<dbReference type="Proteomes" id="UP000054549">
    <property type="component" value="Unassembled WGS sequence"/>
</dbReference>
<keyword evidence="3" id="KW-1185">Reference proteome</keyword>
<evidence type="ECO:0000313" key="3">
    <source>
        <dbReference type="Proteomes" id="UP000054549"/>
    </source>
</evidence>
<name>A0A0C2WIB3_AMAMK</name>
<organism evidence="2 3">
    <name type="scientific">Amanita muscaria (strain Koide BX008)</name>
    <dbReference type="NCBI Taxonomy" id="946122"/>
    <lineage>
        <taxon>Eukaryota</taxon>
        <taxon>Fungi</taxon>
        <taxon>Dikarya</taxon>
        <taxon>Basidiomycota</taxon>
        <taxon>Agaricomycotina</taxon>
        <taxon>Agaricomycetes</taxon>
        <taxon>Agaricomycetidae</taxon>
        <taxon>Agaricales</taxon>
        <taxon>Pluteineae</taxon>
        <taxon>Amanitaceae</taxon>
        <taxon>Amanita</taxon>
    </lineage>
</organism>
<dbReference type="HOGENOM" id="CLU_2512169_0_0_1"/>
<dbReference type="EMBL" id="KN818464">
    <property type="protein sequence ID" value="KIL55878.1"/>
    <property type="molecule type" value="Genomic_DNA"/>
</dbReference>